<keyword evidence="2" id="KW-0813">Transport</keyword>
<dbReference type="EMBL" id="WHNP01000091">
    <property type="protein sequence ID" value="MPW23108.1"/>
    <property type="molecule type" value="Genomic_DNA"/>
</dbReference>
<feature type="transmembrane region" description="Helical" evidence="7">
    <location>
        <begin position="394"/>
        <end position="411"/>
    </location>
</feature>
<evidence type="ECO:0000256" key="2">
    <source>
        <dbReference type="ARBA" id="ARBA00022448"/>
    </source>
</evidence>
<feature type="transmembrane region" description="Helical" evidence="7">
    <location>
        <begin position="296"/>
        <end position="317"/>
    </location>
</feature>
<feature type="transmembrane region" description="Helical" evidence="7">
    <location>
        <begin position="45"/>
        <end position="64"/>
    </location>
</feature>
<dbReference type="InterPro" id="IPR005828">
    <property type="entry name" value="MFS_sugar_transport-like"/>
</dbReference>
<dbReference type="Proteomes" id="UP000484381">
    <property type="component" value="Unassembled WGS sequence"/>
</dbReference>
<evidence type="ECO:0000313" key="9">
    <source>
        <dbReference type="EMBL" id="MPW23108.1"/>
    </source>
</evidence>
<evidence type="ECO:0000256" key="1">
    <source>
        <dbReference type="ARBA" id="ARBA00004651"/>
    </source>
</evidence>
<organism evidence="9 10">
    <name type="scientific">Paraburkholderia franconis</name>
    <dbReference type="NCBI Taxonomy" id="2654983"/>
    <lineage>
        <taxon>Bacteria</taxon>
        <taxon>Pseudomonadati</taxon>
        <taxon>Pseudomonadota</taxon>
        <taxon>Betaproteobacteria</taxon>
        <taxon>Burkholderiales</taxon>
        <taxon>Burkholderiaceae</taxon>
        <taxon>Paraburkholderia</taxon>
    </lineage>
</organism>
<gene>
    <name evidence="9" type="ORF">GCT13_41650</name>
</gene>
<feature type="domain" description="Major facilitator superfamily (MFS) profile" evidence="8">
    <location>
        <begin position="33"/>
        <end position="443"/>
    </location>
</feature>
<dbReference type="PROSITE" id="PS50850">
    <property type="entry name" value="MFS"/>
    <property type="match status" value="1"/>
</dbReference>
<feature type="transmembrane region" description="Helical" evidence="7">
    <location>
        <begin position="417"/>
        <end position="438"/>
    </location>
</feature>
<evidence type="ECO:0000256" key="7">
    <source>
        <dbReference type="SAM" id="Phobius"/>
    </source>
</evidence>
<evidence type="ECO:0000256" key="3">
    <source>
        <dbReference type="ARBA" id="ARBA00022475"/>
    </source>
</evidence>
<reference evidence="9 10" key="1">
    <citation type="submission" date="2019-10" db="EMBL/GenBank/DDBJ databases">
        <title>Paraburkholderia sp. isolated from nodules of Mimosa pudica from Brazilian Atlantic Forest soils.</title>
        <authorList>
            <person name="Paulitsch F."/>
            <person name="Hungria M."/>
            <person name="Dall'Agnol R."/>
        </authorList>
    </citation>
    <scope>NUCLEOTIDE SEQUENCE [LARGE SCALE GENOMIC DNA]</scope>
    <source>
        <strain evidence="9 10">CNPSo 3157</strain>
    </source>
</reference>
<proteinExistence type="predicted"/>
<keyword evidence="4 7" id="KW-0812">Transmembrane</keyword>
<dbReference type="SUPFAM" id="SSF103473">
    <property type="entry name" value="MFS general substrate transporter"/>
    <property type="match status" value="1"/>
</dbReference>
<dbReference type="CDD" id="cd17369">
    <property type="entry name" value="MFS_ShiA_like"/>
    <property type="match status" value="1"/>
</dbReference>
<dbReference type="Gene3D" id="1.20.1250.20">
    <property type="entry name" value="MFS general substrate transporter like domains"/>
    <property type="match status" value="1"/>
</dbReference>
<dbReference type="AlphaFoldDB" id="A0A7X1NKF8"/>
<accession>A0A7X1NKF8</accession>
<keyword evidence="6 7" id="KW-0472">Membrane</keyword>
<feature type="transmembrane region" description="Helical" evidence="7">
    <location>
        <begin position="171"/>
        <end position="193"/>
    </location>
</feature>
<feature type="transmembrane region" description="Helical" evidence="7">
    <location>
        <begin position="70"/>
        <end position="94"/>
    </location>
</feature>
<dbReference type="PROSITE" id="PS00217">
    <property type="entry name" value="SUGAR_TRANSPORT_2"/>
    <property type="match status" value="1"/>
</dbReference>
<feature type="transmembrane region" description="Helical" evidence="7">
    <location>
        <begin position="106"/>
        <end position="124"/>
    </location>
</feature>
<feature type="transmembrane region" description="Helical" evidence="7">
    <location>
        <begin position="324"/>
        <end position="344"/>
    </location>
</feature>
<dbReference type="InterPro" id="IPR005829">
    <property type="entry name" value="Sugar_transporter_CS"/>
</dbReference>
<dbReference type="PROSITE" id="PS00216">
    <property type="entry name" value="SUGAR_TRANSPORT_1"/>
    <property type="match status" value="1"/>
</dbReference>
<evidence type="ECO:0000256" key="6">
    <source>
        <dbReference type="ARBA" id="ARBA00023136"/>
    </source>
</evidence>
<evidence type="ECO:0000313" key="10">
    <source>
        <dbReference type="Proteomes" id="UP000484381"/>
    </source>
</evidence>
<comment type="caution">
    <text evidence="9">The sequence shown here is derived from an EMBL/GenBank/DDBJ whole genome shotgun (WGS) entry which is preliminary data.</text>
</comment>
<keyword evidence="3" id="KW-1003">Cell membrane</keyword>
<evidence type="ECO:0000256" key="5">
    <source>
        <dbReference type="ARBA" id="ARBA00022989"/>
    </source>
</evidence>
<dbReference type="InterPro" id="IPR020846">
    <property type="entry name" value="MFS_dom"/>
</dbReference>
<comment type="subcellular location">
    <subcellularLocation>
        <location evidence="1">Cell membrane</location>
        <topology evidence="1">Multi-pass membrane protein</topology>
    </subcellularLocation>
</comment>
<dbReference type="InterPro" id="IPR036259">
    <property type="entry name" value="MFS_trans_sf"/>
</dbReference>
<keyword evidence="10" id="KW-1185">Reference proteome</keyword>
<name>A0A7X1NKF8_9BURK</name>
<feature type="transmembrane region" description="Helical" evidence="7">
    <location>
        <begin position="350"/>
        <end position="374"/>
    </location>
</feature>
<evidence type="ECO:0000259" key="8">
    <source>
        <dbReference type="PROSITE" id="PS50850"/>
    </source>
</evidence>
<dbReference type="PANTHER" id="PTHR43045">
    <property type="entry name" value="SHIKIMATE TRANSPORTER"/>
    <property type="match status" value="1"/>
</dbReference>
<dbReference type="PANTHER" id="PTHR43045:SF1">
    <property type="entry name" value="SHIKIMATE TRANSPORTER"/>
    <property type="match status" value="1"/>
</dbReference>
<protein>
    <submittedName>
        <fullName evidence="9">MFS transporter</fullName>
    </submittedName>
</protein>
<dbReference type="GO" id="GO:0022857">
    <property type="term" value="F:transmembrane transporter activity"/>
    <property type="evidence" value="ECO:0007669"/>
    <property type="project" value="InterPro"/>
</dbReference>
<dbReference type="GO" id="GO:0005886">
    <property type="term" value="C:plasma membrane"/>
    <property type="evidence" value="ECO:0007669"/>
    <property type="project" value="UniProtKB-SubCell"/>
</dbReference>
<sequence length="449" mass="47881">METKMTGQVSALHSTATTTGTEVAVNGKDLQRVIGASVAGSAMEWYDFSIYGTASALIFSDLFFPGLDKAAGLLAIFGAYAAGFFARPFGGLFFGWLGDKYGRKSVLVATVLLMGGSTFCIGLLPTYDSVGVWAAVLLVVLRLLQGFGAGAEQAGASLIVSEFAPPARRGFYAAMPFAGCIVGILLANAIFTAVQHLPKSDFLSYGWRIPFLFSAAVVVAGFIIRMKVKESPVFEEIKNTGHASKRPVKDLLSEARGTLVVAFCLRVGENGSSYLYQVFALSYLTKVLLVDKSVGTMGLTIAAALAVLTIPLMGGLSDRFGRRLMYRLVALFTCLWAFPAFWLFTTKDPALVILSMSIAIGVGVFGMYGIQGAYFPELFNARYRYTGIAVSKEFAAVASGGIAPFIAAALLGWTQGAYWPIATYIAVLAGISFIATFFSPETKGISLRN</sequence>
<keyword evidence="5 7" id="KW-1133">Transmembrane helix</keyword>
<evidence type="ECO:0000256" key="4">
    <source>
        <dbReference type="ARBA" id="ARBA00022692"/>
    </source>
</evidence>
<dbReference type="Pfam" id="PF00083">
    <property type="entry name" value="Sugar_tr"/>
    <property type="match status" value="1"/>
</dbReference>
<feature type="transmembrane region" description="Helical" evidence="7">
    <location>
        <begin position="205"/>
        <end position="224"/>
    </location>
</feature>